<evidence type="ECO:0000313" key="4">
    <source>
        <dbReference type="Proteomes" id="UP001596050"/>
    </source>
</evidence>
<evidence type="ECO:0000259" key="2">
    <source>
        <dbReference type="PROSITE" id="PS51084"/>
    </source>
</evidence>
<dbReference type="RefSeq" id="WP_379781946.1">
    <property type="nucleotide sequence ID" value="NZ_JBHSMU010000008.1"/>
</dbReference>
<accession>A0ABW0L4Z7</accession>
<dbReference type="Gene3D" id="3.30.428.10">
    <property type="entry name" value="HIT-like"/>
    <property type="match status" value="1"/>
</dbReference>
<dbReference type="PANTHER" id="PTHR46648:SF1">
    <property type="entry name" value="ADENOSINE 5'-MONOPHOSPHORAMIDASE HNT1"/>
    <property type="match status" value="1"/>
</dbReference>
<dbReference type="SUPFAM" id="SSF54197">
    <property type="entry name" value="HIT-like"/>
    <property type="match status" value="1"/>
</dbReference>
<dbReference type="Pfam" id="PF01230">
    <property type="entry name" value="HIT"/>
    <property type="match status" value="1"/>
</dbReference>
<feature type="domain" description="HIT" evidence="2">
    <location>
        <begin position="4"/>
        <end position="108"/>
    </location>
</feature>
<feature type="short sequence motif" description="Histidine triad motif" evidence="1">
    <location>
        <begin position="93"/>
        <end position="97"/>
    </location>
</feature>
<dbReference type="InterPro" id="IPR011146">
    <property type="entry name" value="HIT-like"/>
</dbReference>
<dbReference type="EC" id="2.1.1.-" evidence="3"/>
<dbReference type="EMBL" id="JBHSMU010000008">
    <property type="protein sequence ID" value="MFC5459631.1"/>
    <property type="molecule type" value="Genomic_DNA"/>
</dbReference>
<dbReference type="GO" id="GO:0032259">
    <property type="term" value="P:methylation"/>
    <property type="evidence" value="ECO:0007669"/>
    <property type="project" value="UniProtKB-KW"/>
</dbReference>
<dbReference type="Proteomes" id="UP001596050">
    <property type="component" value="Unassembled WGS sequence"/>
</dbReference>
<dbReference type="PIRSF" id="PIRSF000714">
    <property type="entry name" value="HIT"/>
    <property type="match status" value="1"/>
</dbReference>
<dbReference type="PROSITE" id="PS51084">
    <property type="entry name" value="HIT_2"/>
    <property type="match status" value="1"/>
</dbReference>
<sequence>MQEEGCELCAQGGPNATPAVYADDKLSVIIVDDANYPGFCRVIWRDHVREMSDLSREDRLLLNEVVFHVEQAVRETMAPTKMNVASLGNVVPHLHWHIIPRYADDAHFPAPVWATAVRKSDESVLEARRAQLPHLQEAIARRLQQS</sequence>
<protein>
    <submittedName>
        <fullName evidence="3">HIT family protein</fullName>
        <ecNumber evidence="3">2.1.1.-</ecNumber>
    </submittedName>
</protein>
<evidence type="ECO:0000313" key="3">
    <source>
        <dbReference type="EMBL" id="MFC5459631.1"/>
    </source>
</evidence>
<dbReference type="GO" id="GO:0008168">
    <property type="term" value="F:methyltransferase activity"/>
    <property type="evidence" value="ECO:0007669"/>
    <property type="project" value="UniProtKB-KW"/>
</dbReference>
<proteinExistence type="predicted"/>
<dbReference type="InterPro" id="IPR036265">
    <property type="entry name" value="HIT-like_sf"/>
</dbReference>
<dbReference type="InterPro" id="IPR026026">
    <property type="entry name" value="HIT_Hint"/>
</dbReference>
<name>A0ABW0L4Z7_9BURK</name>
<comment type="caution">
    <text evidence="3">The sequence shown here is derived from an EMBL/GenBank/DDBJ whole genome shotgun (WGS) entry which is preliminary data.</text>
</comment>
<reference evidence="4" key="1">
    <citation type="journal article" date="2019" name="Int. J. Syst. Evol. Microbiol.">
        <title>The Global Catalogue of Microorganisms (GCM) 10K type strain sequencing project: providing services to taxonomists for standard genome sequencing and annotation.</title>
        <authorList>
            <consortium name="The Broad Institute Genomics Platform"/>
            <consortium name="The Broad Institute Genome Sequencing Center for Infectious Disease"/>
            <person name="Wu L."/>
            <person name="Ma J."/>
        </authorList>
    </citation>
    <scope>NUCLEOTIDE SEQUENCE [LARGE SCALE GENOMIC DNA]</scope>
    <source>
        <strain evidence="4">KACC 12649</strain>
    </source>
</reference>
<evidence type="ECO:0000256" key="1">
    <source>
        <dbReference type="PROSITE-ProRule" id="PRU00464"/>
    </source>
</evidence>
<organism evidence="3 4">
    <name type="scientific">Massilia niabensis</name>
    <dbReference type="NCBI Taxonomy" id="544910"/>
    <lineage>
        <taxon>Bacteria</taxon>
        <taxon>Pseudomonadati</taxon>
        <taxon>Pseudomonadota</taxon>
        <taxon>Betaproteobacteria</taxon>
        <taxon>Burkholderiales</taxon>
        <taxon>Oxalobacteraceae</taxon>
        <taxon>Telluria group</taxon>
        <taxon>Massilia</taxon>
    </lineage>
</organism>
<keyword evidence="3" id="KW-0808">Transferase</keyword>
<gene>
    <name evidence="3" type="ORF">ACFPN5_07395</name>
</gene>
<keyword evidence="3" id="KW-0489">Methyltransferase</keyword>
<dbReference type="InterPro" id="IPR001310">
    <property type="entry name" value="Histidine_triad_HIT"/>
</dbReference>
<keyword evidence="4" id="KW-1185">Reference proteome</keyword>
<dbReference type="PANTHER" id="PTHR46648">
    <property type="entry name" value="HIT FAMILY PROTEIN 1"/>
    <property type="match status" value="1"/>
</dbReference>